<gene>
    <name evidence="1" type="ORF">J2851_001273</name>
</gene>
<keyword evidence="2" id="KW-1185">Reference proteome</keyword>
<proteinExistence type="predicted"/>
<dbReference type="Proteomes" id="UP000781958">
    <property type="component" value="Unassembled WGS sequence"/>
</dbReference>
<comment type="caution">
    <text evidence="1">The sequence shown here is derived from an EMBL/GenBank/DDBJ whole genome shotgun (WGS) entry which is preliminary data.</text>
</comment>
<organism evidence="1 2">
    <name type="scientific">Azospirillum rugosum</name>
    <dbReference type="NCBI Taxonomy" id="416170"/>
    <lineage>
        <taxon>Bacteria</taxon>
        <taxon>Pseudomonadati</taxon>
        <taxon>Pseudomonadota</taxon>
        <taxon>Alphaproteobacteria</taxon>
        <taxon>Rhodospirillales</taxon>
        <taxon>Azospirillaceae</taxon>
        <taxon>Azospirillum</taxon>
    </lineage>
</organism>
<name>A0ABS4SG32_9PROT</name>
<protein>
    <submittedName>
        <fullName evidence="1">Uncharacterized protein</fullName>
    </submittedName>
</protein>
<dbReference type="EMBL" id="JAGINP010000003">
    <property type="protein sequence ID" value="MBP2291524.1"/>
    <property type="molecule type" value="Genomic_DNA"/>
</dbReference>
<reference evidence="1 2" key="1">
    <citation type="submission" date="2021-03" db="EMBL/GenBank/DDBJ databases">
        <title>Genomic Encyclopedia of Type Strains, Phase III (KMG-III): the genomes of soil and plant-associated and newly described type strains.</title>
        <authorList>
            <person name="Whitman W."/>
        </authorList>
    </citation>
    <scope>NUCLEOTIDE SEQUENCE [LARGE SCALE GENOMIC DNA]</scope>
    <source>
        <strain evidence="1 2">IMMIB AFH-6</strain>
    </source>
</reference>
<accession>A0ABS4SG32</accession>
<dbReference type="RefSeq" id="WP_209765017.1">
    <property type="nucleotide sequence ID" value="NZ_JAGINP010000003.1"/>
</dbReference>
<evidence type="ECO:0000313" key="1">
    <source>
        <dbReference type="EMBL" id="MBP2291524.1"/>
    </source>
</evidence>
<evidence type="ECO:0000313" key="2">
    <source>
        <dbReference type="Proteomes" id="UP000781958"/>
    </source>
</evidence>
<sequence>MLKLVIRDADHAAGLYLARVGAVRDLLAELRALKDTPAASLFLEALAQRCLARGWDFTPADPLVRGCASRRHIVEVHLDPGSPGTPFVAFYEPGEDGIPCRRLHDTLEGLSSRLRLPDIHAPRAWPVGDGRSLAA</sequence>